<accession>R7RY96</accession>
<feature type="compositionally biased region" description="Low complexity" evidence="1">
    <location>
        <begin position="330"/>
        <end position="348"/>
    </location>
</feature>
<feature type="compositionally biased region" description="Polar residues" evidence="1">
    <location>
        <begin position="305"/>
        <end position="322"/>
    </location>
</feature>
<evidence type="ECO:0000256" key="1">
    <source>
        <dbReference type="SAM" id="MobiDB-lite"/>
    </source>
</evidence>
<feature type="region of interest" description="Disordered" evidence="1">
    <location>
        <begin position="189"/>
        <end position="221"/>
    </location>
</feature>
<feature type="compositionally biased region" description="Polar residues" evidence="1">
    <location>
        <begin position="413"/>
        <end position="432"/>
    </location>
</feature>
<feature type="compositionally biased region" description="Acidic residues" evidence="1">
    <location>
        <begin position="369"/>
        <end position="379"/>
    </location>
</feature>
<feature type="region of interest" description="Disordered" evidence="1">
    <location>
        <begin position="286"/>
        <end position="432"/>
    </location>
</feature>
<dbReference type="AlphaFoldDB" id="R7RY96"/>
<dbReference type="KEGG" id="shs:STEHIDRAFT_163842"/>
<feature type="compositionally biased region" description="Low complexity" evidence="1">
    <location>
        <begin position="401"/>
        <end position="412"/>
    </location>
</feature>
<organism evidence="2 3">
    <name type="scientific">Stereum hirsutum (strain FP-91666)</name>
    <name type="common">White-rot fungus</name>
    <dbReference type="NCBI Taxonomy" id="721885"/>
    <lineage>
        <taxon>Eukaryota</taxon>
        <taxon>Fungi</taxon>
        <taxon>Dikarya</taxon>
        <taxon>Basidiomycota</taxon>
        <taxon>Agaricomycotina</taxon>
        <taxon>Agaricomycetes</taxon>
        <taxon>Russulales</taxon>
        <taxon>Stereaceae</taxon>
        <taxon>Stereum</taxon>
    </lineage>
</organism>
<reference evidence="3" key="1">
    <citation type="journal article" date="2012" name="Science">
        <title>The Paleozoic origin of enzymatic lignin decomposition reconstructed from 31 fungal genomes.</title>
        <authorList>
            <person name="Floudas D."/>
            <person name="Binder M."/>
            <person name="Riley R."/>
            <person name="Barry K."/>
            <person name="Blanchette R.A."/>
            <person name="Henrissat B."/>
            <person name="Martinez A.T."/>
            <person name="Otillar R."/>
            <person name="Spatafora J.W."/>
            <person name="Yadav J.S."/>
            <person name="Aerts A."/>
            <person name="Benoit I."/>
            <person name="Boyd A."/>
            <person name="Carlson A."/>
            <person name="Copeland A."/>
            <person name="Coutinho P.M."/>
            <person name="de Vries R.P."/>
            <person name="Ferreira P."/>
            <person name="Findley K."/>
            <person name="Foster B."/>
            <person name="Gaskell J."/>
            <person name="Glotzer D."/>
            <person name="Gorecki P."/>
            <person name="Heitman J."/>
            <person name="Hesse C."/>
            <person name="Hori C."/>
            <person name="Igarashi K."/>
            <person name="Jurgens J.A."/>
            <person name="Kallen N."/>
            <person name="Kersten P."/>
            <person name="Kohler A."/>
            <person name="Kuees U."/>
            <person name="Kumar T.K.A."/>
            <person name="Kuo A."/>
            <person name="LaButti K."/>
            <person name="Larrondo L.F."/>
            <person name="Lindquist E."/>
            <person name="Ling A."/>
            <person name="Lombard V."/>
            <person name="Lucas S."/>
            <person name="Lundell T."/>
            <person name="Martin R."/>
            <person name="McLaughlin D.J."/>
            <person name="Morgenstern I."/>
            <person name="Morin E."/>
            <person name="Murat C."/>
            <person name="Nagy L.G."/>
            <person name="Nolan M."/>
            <person name="Ohm R.A."/>
            <person name="Patyshakuliyeva A."/>
            <person name="Rokas A."/>
            <person name="Ruiz-Duenas F.J."/>
            <person name="Sabat G."/>
            <person name="Salamov A."/>
            <person name="Samejima M."/>
            <person name="Schmutz J."/>
            <person name="Slot J.C."/>
            <person name="St John F."/>
            <person name="Stenlid J."/>
            <person name="Sun H."/>
            <person name="Sun S."/>
            <person name="Syed K."/>
            <person name="Tsang A."/>
            <person name="Wiebenga A."/>
            <person name="Young D."/>
            <person name="Pisabarro A."/>
            <person name="Eastwood D.C."/>
            <person name="Martin F."/>
            <person name="Cullen D."/>
            <person name="Grigoriev I.V."/>
            <person name="Hibbett D.S."/>
        </authorList>
    </citation>
    <scope>NUCLEOTIDE SEQUENCE [LARGE SCALE GENOMIC DNA]</scope>
    <source>
        <strain evidence="3">FP-91666</strain>
    </source>
</reference>
<dbReference type="EMBL" id="JH687406">
    <property type="protein sequence ID" value="EIM79322.1"/>
    <property type="molecule type" value="Genomic_DNA"/>
</dbReference>
<gene>
    <name evidence="2" type="ORF">STEHIDRAFT_163842</name>
</gene>
<evidence type="ECO:0000313" key="2">
    <source>
        <dbReference type="EMBL" id="EIM79322.1"/>
    </source>
</evidence>
<sequence>MAVTNAAPTSLPANLPSLIPPIKTLQAAGDHKKPTDTPKQTKTKSAKTKENSKVAIDQSSPLVPSASVDTGAARLPAVVVQKETGSQDQVTTAAVVASTRLNSAPDARPAHLLNTAALSLLADCASLLKDSAAGTRPAAAAPKNVLPAQTTVVPPVVAQATIVPPVGHSLQFNKRGLSIVLNPDLPAPIPSSTSSTRGPAMPIRSTARTSPLSNTPDSSNIFPAVPLSTRLHGLPTPSATPVKPKNNAQSFALMRDPVWLERCVEELKEEEEEDDDDDDVEVRLSKRQKTNDKGAQGLVRPNVVLPSSSTAGMPSKVPSTDRSSPRRLHGPSSSGLPSPSATPTKSTSGGQMLWPVREFIGPKRRIEELQESSSEDDDEPLMKRLKFSSTSGRIGWSRTRALGGSAPSSSLSTRMQLHTPESSPVKTSPQNV</sequence>
<feature type="region of interest" description="Disordered" evidence="1">
    <location>
        <begin position="1"/>
        <end position="67"/>
    </location>
</feature>
<feature type="compositionally biased region" description="Polar residues" evidence="1">
    <location>
        <begin position="206"/>
        <end position="221"/>
    </location>
</feature>
<dbReference type="RefSeq" id="XP_007311619.1">
    <property type="nucleotide sequence ID" value="XM_007311557.1"/>
</dbReference>
<dbReference type="Proteomes" id="UP000053927">
    <property type="component" value="Unassembled WGS sequence"/>
</dbReference>
<feature type="compositionally biased region" description="Polar residues" evidence="1">
    <location>
        <begin position="1"/>
        <end position="12"/>
    </location>
</feature>
<protein>
    <submittedName>
        <fullName evidence="2">Uncharacterized protein</fullName>
    </submittedName>
</protein>
<proteinExistence type="predicted"/>
<evidence type="ECO:0000313" key="3">
    <source>
        <dbReference type="Proteomes" id="UP000053927"/>
    </source>
</evidence>
<dbReference type="GeneID" id="18802454"/>
<keyword evidence="3" id="KW-1185">Reference proteome</keyword>
<name>R7RY96_STEHR</name>